<keyword evidence="8" id="KW-1185">Reference proteome</keyword>
<comment type="similarity">
    <text evidence="1">Belongs to the sulfatase family.</text>
</comment>
<dbReference type="InterPro" id="IPR000917">
    <property type="entry name" value="Sulfatase_N"/>
</dbReference>
<evidence type="ECO:0000256" key="1">
    <source>
        <dbReference type="ARBA" id="ARBA00008779"/>
    </source>
</evidence>
<keyword evidence="2" id="KW-0479">Metal-binding</keyword>
<name>A0ABZ0GJI5_9GAMM</name>
<feature type="region of interest" description="Disordered" evidence="5">
    <location>
        <begin position="33"/>
        <end position="52"/>
    </location>
</feature>
<protein>
    <submittedName>
        <fullName evidence="7">Arylsulfatase</fullName>
    </submittedName>
</protein>
<evidence type="ECO:0000259" key="6">
    <source>
        <dbReference type="Pfam" id="PF00884"/>
    </source>
</evidence>
<evidence type="ECO:0000256" key="5">
    <source>
        <dbReference type="SAM" id="MobiDB-lite"/>
    </source>
</evidence>
<dbReference type="PROSITE" id="PS00523">
    <property type="entry name" value="SULFATASE_1"/>
    <property type="match status" value="1"/>
</dbReference>
<dbReference type="Gene3D" id="3.30.1120.10">
    <property type="match status" value="1"/>
</dbReference>
<keyword evidence="4" id="KW-0106">Calcium</keyword>
<gene>
    <name evidence="7" type="ORF">RI844_11645</name>
</gene>
<evidence type="ECO:0000256" key="2">
    <source>
        <dbReference type="ARBA" id="ARBA00022723"/>
    </source>
</evidence>
<evidence type="ECO:0000256" key="3">
    <source>
        <dbReference type="ARBA" id="ARBA00022801"/>
    </source>
</evidence>
<organism evidence="7 8">
    <name type="scientific">Thalassotalea fonticola</name>
    <dbReference type="NCBI Taxonomy" id="3065649"/>
    <lineage>
        <taxon>Bacteria</taxon>
        <taxon>Pseudomonadati</taxon>
        <taxon>Pseudomonadota</taxon>
        <taxon>Gammaproteobacteria</taxon>
        <taxon>Alteromonadales</taxon>
        <taxon>Colwelliaceae</taxon>
        <taxon>Thalassotalea</taxon>
    </lineage>
</organism>
<dbReference type="RefSeq" id="WP_348394838.1">
    <property type="nucleotide sequence ID" value="NZ_CP136600.1"/>
</dbReference>
<evidence type="ECO:0000313" key="7">
    <source>
        <dbReference type="EMBL" id="WOH36024.1"/>
    </source>
</evidence>
<dbReference type="CDD" id="cd16145">
    <property type="entry name" value="ARS_like"/>
    <property type="match status" value="1"/>
</dbReference>
<proteinExistence type="inferred from homology"/>
<dbReference type="InterPro" id="IPR024607">
    <property type="entry name" value="Sulfatase_CS"/>
</dbReference>
<sequence>MKMKQKTNLAKAVAVVLSCVVGFGCSEQNQPEIRAAQSHQEDAQPTVQANEQRNDQRPNVIYILADDLGYGDIGAFGQQKINTPYLDQLAEQGMRLTQHYAGSSVCAPSRAALVTGKQPGNMQIRGNYALGSFLDEEEWGQLPLRPDTETIGTLMQGAGYNTALIGKWGLGGPGSQGTPNKQGFEHFFGYLDQKQAHNHYPTHLWLNEEKFPLNNEYLHPHQKLPADLDPNDAASYLSYQREDYAQQRLADDALQYIENNQHQPFFLYLAFAAPHASLQAPEEELLPYVDFVETPNLGGGQDYIPVLKPKATRAGMITHMDRSIGRVIAKLKQLKLDKNTLVIFTSDNGPSWEGGADLEFFDSNGPLRGYKRDLYEGGIKMPTIAWWPGKIVANSSSDHLSAFWDIMPTLADVAGVDKPASTDGISMLPTLLTTGEQAQHRHMYWEFHNNSGGHSQAVRLDDDHGQWKAVRLYTKQQKVNPDIELYNLAVDGAEQHNIAAGNPERVTQMRKIMQQSRTRSRIDDWNFDYWPTPKKKANRG</sequence>
<dbReference type="InterPro" id="IPR050738">
    <property type="entry name" value="Sulfatase"/>
</dbReference>
<dbReference type="SUPFAM" id="SSF53649">
    <property type="entry name" value="Alkaline phosphatase-like"/>
    <property type="match status" value="1"/>
</dbReference>
<dbReference type="EMBL" id="CP136600">
    <property type="protein sequence ID" value="WOH36024.1"/>
    <property type="molecule type" value="Genomic_DNA"/>
</dbReference>
<dbReference type="InterPro" id="IPR017850">
    <property type="entry name" value="Alkaline_phosphatase_core_sf"/>
</dbReference>
<evidence type="ECO:0000313" key="8">
    <source>
        <dbReference type="Proteomes" id="UP001301442"/>
    </source>
</evidence>
<feature type="domain" description="Sulfatase N-terminal" evidence="6">
    <location>
        <begin position="58"/>
        <end position="416"/>
    </location>
</feature>
<keyword evidence="3" id="KW-0378">Hydrolase</keyword>
<reference evidence="7 8" key="1">
    <citation type="submission" date="2023-09" db="EMBL/GenBank/DDBJ databases">
        <authorList>
            <person name="Qi X."/>
        </authorList>
    </citation>
    <scope>NUCLEOTIDE SEQUENCE [LARGE SCALE GENOMIC DNA]</scope>
    <source>
        <strain evidence="7 8">S1-1</strain>
    </source>
</reference>
<accession>A0ABZ0GJI5</accession>
<evidence type="ECO:0000256" key="4">
    <source>
        <dbReference type="ARBA" id="ARBA00022837"/>
    </source>
</evidence>
<dbReference type="PROSITE" id="PS51257">
    <property type="entry name" value="PROKAR_LIPOPROTEIN"/>
    <property type="match status" value="1"/>
</dbReference>
<dbReference type="Proteomes" id="UP001301442">
    <property type="component" value="Chromosome"/>
</dbReference>
<dbReference type="PANTHER" id="PTHR42693">
    <property type="entry name" value="ARYLSULFATASE FAMILY MEMBER"/>
    <property type="match status" value="1"/>
</dbReference>
<dbReference type="Pfam" id="PF00884">
    <property type="entry name" value="Sulfatase"/>
    <property type="match status" value="1"/>
</dbReference>
<dbReference type="PANTHER" id="PTHR42693:SF53">
    <property type="entry name" value="ENDO-4-O-SULFATASE"/>
    <property type="match status" value="1"/>
</dbReference>
<dbReference type="Gene3D" id="3.40.720.10">
    <property type="entry name" value="Alkaline Phosphatase, subunit A"/>
    <property type="match status" value="1"/>
</dbReference>